<gene>
    <name evidence="14" type="ORF">MSPICULIGERA_LOCUS17786</name>
</gene>
<dbReference type="GO" id="GO:0097550">
    <property type="term" value="C:transcription preinitiation complex"/>
    <property type="evidence" value="ECO:0007669"/>
    <property type="project" value="TreeGrafter"/>
</dbReference>
<evidence type="ECO:0000256" key="10">
    <source>
        <dbReference type="ARBA" id="ARBA00023242"/>
    </source>
</evidence>
<dbReference type="AlphaFoldDB" id="A0AA36G4X4"/>
<evidence type="ECO:0000256" key="6">
    <source>
        <dbReference type="ARBA" id="ARBA00022771"/>
    </source>
</evidence>
<dbReference type="InterPro" id="IPR013150">
    <property type="entry name" value="TFIIB_cyclin"/>
</dbReference>
<keyword evidence="6 12" id="KW-0863">Zinc-finger</keyword>
<keyword evidence="10" id="KW-0539">Nucleus</keyword>
<dbReference type="PROSITE" id="PS00782">
    <property type="entry name" value="TFIIB"/>
    <property type="match status" value="1"/>
</dbReference>
<name>A0AA36G4X4_9BILA</name>
<comment type="subcellular location">
    <subcellularLocation>
        <location evidence="1">Nucleus</location>
    </subcellularLocation>
</comment>
<dbReference type="PRINTS" id="PR00685">
    <property type="entry name" value="TIFACTORIIB"/>
</dbReference>
<evidence type="ECO:0000256" key="3">
    <source>
        <dbReference type="ARBA" id="ARBA00013932"/>
    </source>
</evidence>
<dbReference type="GO" id="GO:0017025">
    <property type="term" value="F:TBP-class protein binding"/>
    <property type="evidence" value="ECO:0007669"/>
    <property type="project" value="InterPro"/>
</dbReference>
<keyword evidence="9" id="KW-0804">Transcription</keyword>
<organism evidence="14 15">
    <name type="scientific">Mesorhabditis spiculigera</name>
    <dbReference type="NCBI Taxonomy" id="96644"/>
    <lineage>
        <taxon>Eukaryota</taxon>
        <taxon>Metazoa</taxon>
        <taxon>Ecdysozoa</taxon>
        <taxon>Nematoda</taxon>
        <taxon>Chromadorea</taxon>
        <taxon>Rhabditida</taxon>
        <taxon>Rhabditina</taxon>
        <taxon>Rhabditomorpha</taxon>
        <taxon>Rhabditoidea</taxon>
        <taxon>Rhabditidae</taxon>
        <taxon>Mesorhabditinae</taxon>
        <taxon>Mesorhabditis</taxon>
    </lineage>
</organism>
<evidence type="ECO:0000256" key="11">
    <source>
        <dbReference type="ARBA" id="ARBA00031706"/>
    </source>
</evidence>
<feature type="domain" description="TFIIB-type" evidence="13">
    <location>
        <begin position="1"/>
        <end position="31"/>
    </location>
</feature>
<evidence type="ECO:0000256" key="8">
    <source>
        <dbReference type="ARBA" id="ARBA00023015"/>
    </source>
</evidence>
<dbReference type="Pfam" id="PF00382">
    <property type="entry name" value="TFIIB"/>
    <property type="match status" value="2"/>
</dbReference>
<evidence type="ECO:0000313" key="14">
    <source>
        <dbReference type="EMBL" id="CAJ0579574.1"/>
    </source>
</evidence>
<dbReference type="PANTHER" id="PTHR11618">
    <property type="entry name" value="TRANSCRIPTION INITIATION FACTOR IIB-RELATED"/>
    <property type="match status" value="1"/>
</dbReference>
<dbReference type="InterPro" id="IPR013137">
    <property type="entry name" value="Znf_TFIIB"/>
</dbReference>
<dbReference type="GO" id="GO:0070897">
    <property type="term" value="P:transcription preinitiation complex assembly"/>
    <property type="evidence" value="ECO:0007669"/>
    <property type="project" value="InterPro"/>
</dbReference>
<dbReference type="Gene3D" id="1.10.472.170">
    <property type="match status" value="1"/>
</dbReference>
<proteinExistence type="inferred from homology"/>
<keyword evidence="15" id="KW-1185">Reference proteome</keyword>
<keyword evidence="7" id="KW-0862">Zinc</keyword>
<evidence type="ECO:0000256" key="5">
    <source>
        <dbReference type="ARBA" id="ARBA00022737"/>
    </source>
</evidence>
<dbReference type="InterPro" id="IPR013763">
    <property type="entry name" value="Cyclin-like_dom"/>
</dbReference>
<dbReference type="InterPro" id="IPR000812">
    <property type="entry name" value="TFIIB"/>
</dbReference>
<keyword evidence="5" id="KW-0677">Repeat</keyword>
<dbReference type="Gene3D" id="1.10.472.10">
    <property type="entry name" value="Cyclin-like"/>
    <property type="match status" value="1"/>
</dbReference>
<evidence type="ECO:0000313" key="15">
    <source>
        <dbReference type="Proteomes" id="UP001177023"/>
    </source>
</evidence>
<evidence type="ECO:0000256" key="12">
    <source>
        <dbReference type="PROSITE-ProRule" id="PRU00469"/>
    </source>
</evidence>
<sequence>MIGCPNHPGVALIEDARAGDIICPECGLVVSERAIDVSTEWRSFSNDHKGGDPSRVGAPENPIMNGSDLHTCIAVNAFSSEADQRLYTNQRRSASNADRQLVQVTQILREMCARVHLPTSIELTAASTFKRVYDTGSLRAKNVEAQAAACLYIACRREQVPRTFKEICAISNVSKKVIGRLFKQIIALTESSLTHINATDFMSRFCANLGLSAKVENVAIHVAQEANQNDYVPGRSPVSVAAAAIFLASQMSAEKVNTKQVHEVTGVAECTIRQTYKLMLPHATLLLPVGYEPDTPIYQLPTC</sequence>
<comment type="similarity">
    <text evidence="2">Belongs to the TFIIB family.</text>
</comment>
<evidence type="ECO:0000256" key="1">
    <source>
        <dbReference type="ARBA" id="ARBA00004123"/>
    </source>
</evidence>
<dbReference type="InterPro" id="IPR023486">
    <property type="entry name" value="TFIIB_CS"/>
</dbReference>
<keyword evidence="8" id="KW-0805">Transcription regulation</keyword>
<keyword evidence="4" id="KW-0479">Metal-binding</keyword>
<dbReference type="FunFam" id="1.10.472.170:FF:000001">
    <property type="entry name" value="Transcription initiation factor IIB"/>
    <property type="match status" value="1"/>
</dbReference>
<dbReference type="GO" id="GO:0016251">
    <property type="term" value="F:RNA polymerase II general transcription initiation factor activity"/>
    <property type="evidence" value="ECO:0007669"/>
    <property type="project" value="TreeGrafter"/>
</dbReference>
<evidence type="ECO:0000256" key="2">
    <source>
        <dbReference type="ARBA" id="ARBA00010857"/>
    </source>
</evidence>
<protein>
    <recommendedName>
        <fullName evidence="3">Transcription initiation factor IIB</fullName>
    </recommendedName>
    <alternativeName>
        <fullName evidence="11">General transcription factor TFIIB</fullName>
    </alternativeName>
</protein>
<dbReference type="SUPFAM" id="SSF47954">
    <property type="entry name" value="Cyclin-like"/>
    <property type="match status" value="2"/>
</dbReference>
<dbReference type="GO" id="GO:0006367">
    <property type="term" value="P:transcription initiation at RNA polymerase II promoter"/>
    <property type="evidence" value="ECO:0007669"/>
    <property type="project" value="TreeGrafter"/>
</dbReference>
<dbReference type="FunFam" id="1.10.472.10:FF:000008">
    <property type="entry name" value="Transcription initiation factor IIB"/>
    <property type="match status" value="1"/>
</dbReference>
<dbReference type="Proteomes" id="UP001177023">
    <property type="component" value="Unassembled WGS sequence"/>
</dbReference>
<dbReference type="InterPro" id="IPR036915">
    <property type="entry name" value="Cyclin-like_sf"/>
</dbReference>
<dbReference type="GO" id="GO:0005634">
    <property type="term" value="C:nucleus"/>
    <property type="evidence" value="ECO:0007669"/>
    <property type="project" value="UniProtKB-SubCell"/>
</dbReference>
<dbReference type="Pfam" id="PF08271">
    <property type="entry name" value="Zn_Ribbon_TF"/>
    <property type="match status" value="1"/>
</dbReference>
<dbReference type="PROSITE" id="PS51134">
    <property type="entry name" value="ZF_TFIIB"/>
    <property type="match status" value="1"/>
</dbReference>
<dbReference type="PANTHER" id="PTHR11618:SF13">
    <property type="entry name" value="TRANSCRIPTION INITIATION FACTOR IIB"/>
    <property type="match status" value="1"/>
</dbReference>
<dbReference type="SUPFAM" id="SSF57783">
    <property type="entry name" value="Zinc beta-ribbon"/>
    <property type="match status" value="1"/>
</dbReference>
<reference evidence="14" key="1">
    <citation type="submission" date="2023-06" db="EMBL/GenBank/DDBJ databases">
        <authorList>
            <person name="Delattre M."/>
        </authorList>
    </citation>
    <scope>NUCLEOTIDE SEQUENCE</scope>
    <source>
        <strain evidence="14">AF72</strain>
    </source>
</reference>
<dbReference type="GO" id="GO:0008270">
    <property type="term" value="F:zinc ion binding"/>
    <property type="evidence" value="ECO:0007669"/>
    <property type="project" value="UniProtKB-KW"/>
</dbReference>
<accession>A0AA36G4X4</accession>
<comment type="caution">
    <text evidence="14">The sequence shown here is derived from an EMBL/GenBank/DDBJ whole genome shotgun (WGS) entry which is preliminary data.</text>
</comment>
<evidence type="ECO:0000259" key="13">
    <source>
        <dbReference type="PROSITE" id="PS51134"/>
    </source>
</evidence>
<feature type="non-terminal residue" evidence="14">
    <location>
        <position position="303"/>
    </location>
</feature>
<evidence type="ECO:0000256" key="7">
    <source>
        <dbReference type="ARBA" id="ARBA00022833"/>
    </source>
</evidence>
<evidence type="ECO:0000256" key="9">
    <source>
        <dbReference type="ARBA" id="ARBA00023163"/>
    </source>
</evidence>
<dbReference type="EMBL" id="CATQJA010002657">
    <property type="protein sequence ID" value="CAJ0579574.1"/>
    <property type="molecule type" value="Genomic_DNA"/>
</dbReference>
<dbReference type="CDD" id="cd20551">
    <property type="entry name" value="CYCLIN_TFIIB_rpt1"/>
    <property type="match status" value="1"/>
</dbReference>
<evidence type="ECO:0000256" key="4">
    <source>
        <dbReference type="ARBA" id="ARBA00022723"/>
    </source>
</evidence>
<dbReference type="SMART" id="SM00385">
    <property type="entry name" value="CYCLIN"/>
    <property type="match status" value="2"/>
</dbReference>